<evidence type="ECO:0000313" key="1">
    <source>
        <dbReference type="EMBL" id="CAG6745398.1"/>
    </source>
</evidence>
<reference evidence="1" key="1">
    <citation type="submission" date="2021-05" db="EMBL/GenBank/DDBJ databases">
        <authorList>
            <person name="Alioto T."/>
            <person name="Alioto T."/>
            <person name="Gomez Garrido J."/>
        </authorList>
    </citation>
    <scope>NUCLEOTIDE SEQUENCE</scope>
</reference>
<proteinExistence type="predicted"/>
<dbReference type="EMBL" id="HBUF01493576">
    <property type="protein sequence ID" value="CAG6745398.1"/>
    <property type="molecule type" value="Transcribed_RNA"/>
</dbReference>
<accession>A0A8D8ZCN5</accession>
<sequence>MINLLYLYYVPILSLPLYRLNIGTIRSQIPYSLISHYSQLTSFPSLYRVPNEPSTPQLPVDYYKPHSVSRYVILEICCIVKLYSILSLNPSRTVKQNEV</sequence>
<protein>
    <submittedName>
        <fullName evidence="1">Uncharacterized protein</fullName>
    </submittedName>
</protein>
<organism evidence="1">
    <name type="scientific">Cacopsylla melanoneura</name>
    <dbReference type="NCBI Taxonomy" id="428564"/>
    <lineage>
        <taxon>Eukaryota</taxon>
        <taxon>Metazoa</taxon>
        <taxon>Ecdysozoa</taxon>
        <taxon>Arthropoda</taxon>
        <taxon>Hexapoda</taxon>
        <taxon>Insecta</taxon>
        <taxon>Pterygota</taxon>
        <taxon>Neoptera</taxon>
        <taxon>Paraneoptera</taxon>
        <taxon>Hemiptera</taxon>
        <taxon>Sternorrhyncha</taxon>
        <taxon>Psylloidea</taxon>
        <taxon>Psyllidae</taxon>
        <taxon>Psyllinae</taxon>
        <taxon>Cacopsylla</taxon>
    </lineage>
</organism>
<name>A0A8D8ZCN5_9HEMI</name>
<dbReference type="AlphaFoldDB" id="A0A8D8ZCN5"/>